<feature type="compositionally biased region" description="Basic residues" evidence="1">
    <location>
        <begin position="72"/>
        <end position="85"/>
    </location>
</feature>
<protein>
    <submittedName>
        <fullName evidence="3">Uncharacterized protein</fullName>
    </submittedName>
</protein>
<evidence type="ECO:0000256" key="1">
    <source>
        <dbReference type="SAM" id="MobiDB-lite"/>
    </source>
</evidence>
<keyword evidence="2" id="KW-1133">Transmembrane helix</keyword>
<gene>
    <name evidence="3" type="ORF">E1263_25955</name>
</gene>
<reference evidence="3 4" key="1">
    <citation type="submission" date="2019-03" db="EMBL/GenBank/DDBJ databases">
        <title>Draft genome sequences of novel Actinobacteria.</title>
        <authorList>
            <person name="Sahin N."/>
            <person name="Ay H."/>
            <person name="Saygin H."/>
        </authorList>
    </citation>
    <scope>NUCLEOTIDE SEQUENCE [LARGE SCALE GENOMIC DNA]</scope>
    <source>
        <strain evidence="3 4">JCM 13523</strain>
    </source>
</reference>
<dbReference type="EMBL" id="SMKX01000087">
    <property type="protein sequence ID" value="TDD55721.1"/>
    <property type="molecule type" value="Genomic_DNA"/>
</dbReference>
<evidence type="ECO:0000256" key="2">
    <source>
        <dbReference type="SAM" id="Phobius"/>
    </source>
</evidence>
<organism evidence="3 4">
    <name type="scientific">Kribbella antibiotica</name>
    <dbReference type="NCBI Taxonomy" id="190195"/>
    <lineage>
        <taxon>Bacteria</taxon>
        <taxon>Bacillati</taxon>
        <taxon>Actinomycetota</taxon>
        <taxon>Actinomycetes</taxon>
        <taxon>Propionibacteriales</taxon>
        <taxon>Kribbellaceae</taxon>
        <taxon>Kribbella</taxon>
    </lineage>
</organism>
<keyword evidence="2" id="KW-0472">Membrane</keyword>
<evidence type="ECO:0000313" key="3">
    <source>
        <dbReference type="EMBL" id="TDD55721.1"/>
    </source>
</evidence>
<comment type="caution">
    <text evidence="3">The sequence shown here is derived from an EMBL/GenBank/DDBJ whole genome shotgun (WGS) entry which is preliminary data.</text>
</comment>
<feature type="region of interest" description="Disordered" evidence="1">
    <location>
        <begin position="48"/>
        <end position="128"/>
    </location>
</feature>
<proteinExistence type="predicted"/>
<dbReference type="AlphaFoldDB" id="A0A4R4ZBE0"/>
<keyword evidence="4" id="KW-1185">Reference proteome</keyword>
<dbReference type="Proteomes" id="UP000295124">
    <property type="component" value="Unassembled WGS sequence"/>
</dbReference>
<keyword evidence="2" id="KW-0812">Transmembrane</keyword>
<feature type="transmembrane region" description="Helical" evidence="2">
    <location>
        <begin position="20"/>
        <end position="38"/>
    </location>
</feature>
<evidence type="ECO:0000313" key="4">
    <source>
        <dbReference type="Proteomes" id="UP000295124"/>
    </source>
</evidence>
<name>A0A4R4ZBE0_9ACTN</name>
<accession>A0A4R4ZBE0</accession>
<sequence>MILSVVIAHAATHETVNTFLWVRSVLLLAIAPVLYRLAGRAEARAAGSLERLERSLPGTGGHQPIRYDAHCARHGQRSGRRRRRTGWSAGRDQPARLGQPPRPGGPDLPQGVSRSPIRCIGSGRARHR</sequence>